<dbReference type="InterPro" id="IPR000477">
    <property type="entry name" value="RT_dom"/>
</dbReference>
<dbReference type="CDD" id="cd01646">
    <property type="entry name" value="RT_Bac_retron_I"/>
    <property type="match status" value="1"/>
</dbReference>
<accession>A0A1N7U009</accession>
<feature type="domain" description="Reverse transcriptase" evidence="1">
    <location>
        <begin position="205"/>
        <end position="356"/>
    </location>
</feature>
<dbReference type="Proteomes" id="UP000027308">
    <property type="component" value="Chromosome"/>
</dbReference>
<keyword evidence="2" id="KW-0695">RNA-directed DNA polymerase</keyword>
<dbReference type="EMBL" id="CP007637">
    <property type="protein sequence ID" value="AIB37900.1"/>
    <property type="molecule type" value="Genomic_DNA"/>
</dbReference>
<protein>
    <submittedName>
        <fullName evidence="2">Reverse transcriptase</fullName>
    </submittedName>
</protein>
<sequence length="682" mass="79064">MSRKKALSINFPVERVVLSDVLPYEVPIVFSNRYFYRFLCEHDIKFNGNRISWRYSDEVLDNLVKMVLGVQPTTAVRHAADKGRPVSIIDLDKSDLVHTVPFIFSTTHKQDQLRQLSLMHPKGQLLVVDFYDQFKDLIIYYTGRSEFSLRSPRRVAGCTYIDFRSQIERQDKTDTLVEVDGENYENLKSFFVYERFSNVFKFYESREHLRSERDFRTLTKFDVSGCFDSIYTHSLAWAIYGKDFAKQNLKSILGSFAGKFDSLMQKLNHNETNGILIGPEVSRIFAEIILQAVDIDIEGKLLEKGYVHNSDFKIYRYVDDYFVFYNSDEVCHQIKMTLQESLKLYKLSLNKGKEETLGRPIITPISIAKKRISDLFDRALAYEVASEVKEGETLPRGQIYIGRSSLITDFKSILATSGVNYGEILNYSLSVVERKIGSLIESYKKIEKVSGVDKSFSKSMEALLGFVFFIYAVSPKVNTTIKLCRICQRVLSFYKLETIGLSYEALISQVIYERCRSVMDHNSDGKSAKIEVMYLLVLMRQLGKNYRIDEKVLGHSFGFELLDGCYQAKSNLNYFSIVTLLFYMENKTRYSLLRNALEKHILERFRLKQDSLVGDSEMIHLALDLIACPFVSNETKIRVLQLYGVPANNLLRIQKYSEYWFTKWGEFDFSKELDAKVSQEVY</sequence>
<dbReference type="AlphaFoldDB" id="A0A1N7U009"/>
<keyword evidence="2" id="KW-0808">Transferase</keyword>
<evidence type="ECO:0000313" key="3">
    <source>
        <dbReference type="Proteomes" id="UP000027308"/>
    </source>
</evidence>
<organism evidence="2 3">
    <name type="scientific">Pseudomonas simiae</name>
    <dbReference type="NCBI Taxonomy" id="321846"/>
    <lineage>
        <taxon>Bacteria</taxon>
        <taxon>Pseudomonadati</taxon>
        <taxon>Pseudomonadota</taxon>
        <taxon>Gammaproteobacteria</taxon>
        <taxon>Pseudomonadales</taxon>
        <taxon>Pseudomonadaceae</taxon>
        <taxon>Pseudomonas</taxon>
    </lineage>
</organism>
<gene>
    <name evidence="2" type="ORF">PS417_20420</name>
</gene>
<reference evidence="2 3" key="1">
    <citation type="submission" date="2014-05" db="EMBL/GenBank/DDBJ databases">
        <title>Pseudomonas simiae WCS417.</title>
        <authorList>
            <person name="Berendsen R.L."/>
        </authorList>
    </citation>
    <scope>NUCLEOTIDE SEQUENCE [LARGE SCALE GENOMIC DNA]</scope>
    <source>
        <strain evidence="2 3">WCS417</strain>
    </source>
</reference>
<dbReference type="OrthoDB" id="9780724at2"/>
<dbReference type="GO" id="GO:0003964">
    <property type="term" value="F:RNA-directed DNA polymerase activity"/>
    <property type="evidence" value="ECO:0007669"/>
    <property type="project" value="UniProtKB-KW"/>
</dbReference>
<evidence type="ECO:0000259" key="1">
    <source>
        <dbReference type="Pfam" id="PF00078"/>
    </source>
</evidence>
<evidence type="ECO:0000313" key="2">
    <source>
        <dbReference type="EMBL" id="AIB37900.1"/>
    </source>
</evidence>
<dbReference type="RefSeq" id="WP_038453550.1">
    <property type="nucleotide sequence ID" value="NZ_CP007637.1"/>
</dbReference>
<proteinExistence type="predicted"/>
<name>A0A1N7U009_9PSED</name>
<dbReference type="Pfam" id="PF00078">
    <property type="entry name" value="RVT_1"/>
    <property type="match status" value="1"/>
</dbReference>
<dbReference type="eggNOG" id="COG3344">
    <property type="taxonomic scope" value="Bacteria"/>
</dbReference>
<keyword evidence="2" id="KW-0548">Nucleotidyltransferase</keyword>
<dbReference type="NCBIfam" id="NF041748">
    <property type="entry name" value="Drt3b"/>
    <property type="match status" value="1"/>
</dbReference>